<evidence type="ECO:0000256" key="2">
    <source>
        <dbReference type="SAM" id="MobiDB-lite"/>
    </source>
</evidence>
<accession>W4GFV7</accession>
<feature type="region of interest" description="Disordered" evidence="2">
    <location>
        <begin position="51"/>
        <end position="108"/>
    </location>
</feature>
<evidence type="ECO:0008006" key="4">
    <source>
        <dbReference type="Google" id="ProtNLM"/>
    </source>
</evidence>
<reference evidence="3" key="1">
    <citation type="submission" date="2013-12" db="EMBL/GenBank/DDBJ databases">
        <title>The Genome Sequence of Aphanomyces astaci APO3.</title>
        <authorList>
            <consortium name="The Broad Institute Genomics Platform"/>
            <person name="Russ C."/>
            <person name="Tyler B."/>
            <person name="van West P."/>
            <person name="Dieguez-Uribeondo J."/>
            <person name="Young S.K."/>
            <person name="Zeng Q."/>
            <person name="Gargeya S."/>
            <person name="Fitzgerald M."/>
            <person name="Abouelleil A."/>
            <person name="Alvarado L."/>
            <person name="Chapman S.B."/>
            <person name="Gainer-Dewar J."/>
            <person name="Goldberg J."/>
            <person name="Griggs A."/>
            <person name="Gujja S."/>
            <person name="Hansen M."/>
            <person name="Howarth C."/>
            <person name="Imamovic A."/>
            <person name="Ireland A."/>
            <person name="Larimer J."/>
            <person name="McCowan C."/>
            <person name="Murphy C."/>
            <person name="Pearson M."/>
            <person name="Poon T.W."/>
            <person name="Priest M."/>
            <person name="Roberts A."/>
            <person name="Saif S."/>
            <person name="Shea T."/>
            <person name="Sykes S."/>
            <person name="Wortman J."/>
            <person name="Nusbaum C."/>
            <person name="Birren B."/>
        </authorList>
    </citation>
    <scope>NUCLEOTIDE SEQUENCE [LARGE SCALE GENOMIC DNA]</scope>
    <source>
        <strain evidence="3">APO3</strain>
    </source>
</reference>
<name>W4GFV7_APHAT</name>
<evidence type="ECO:0000256" key="1">
    <source>
        <dbReference type="SAM" id="Coils"/>
    </source>
</evidence>
<dbReference type="RefSeq" id="XP_009832134.1">
    <property type="nucleotide sequence ID" value="XM_009833832.1"/>
</dbReference>
<feature type="coiled-coil region" evidence="1">
    <location>
        <begin position="110"/>
        <end position="174"/>
    </location>
</feature>
<gene>
    <name evidence="3" type="ORF">H257_08059</name>
</gene>
<feature type="compositionally biased region" description="Basic and acidic residues" evidence="2">
    <location>
        <begin position="51"/>
        <end position="65"/>
    </location>
</feature>
<feature type="compositionally biased region" description="Polar residues" evidence="2">
    <location>
        <begin position="75"/>
        <end position="90"/>
    </location>
</feature>
<evidence type="ECO:0000313" key="3">
    <source>
        <dbReference type="EMBL" id="ETV78552.1"/>
    </source>
</evidence>
<protein>
    <recommendedName>
        <fullName evidence="4">START domain-containing protein</fullName>
    </recommendedName>
</protein>
<organism evidence="3">
    <name type="scientific">Aphanomyces astaci</name>
    <name type="common">Crayfish plague agent</name>
    <dbReference type="NCBI Taxonomy" id="112090"/>
    <lineage>
        <taxon>Eukaryota</taxon>
        <taxon>Sar</taxon>
        <taxon>Stramenopiles</taxon>
        <taxon>Oomycota</taxon>
        <taxon>Saprolegniomycetes</taxon>
        <taxon>Saprolegniales</taxon>
        <taxon>Verrucalvaceae</taxon>
        <taxon>Aphanomyces</taxon>
    </lineage>
</organism>
<sequence length="501" mass="56233">MVMPPRHTRIAPIMEEESWDIVRDLHFLIASDDQLQDDLAHVCDLLNAVDDDGRSSEDIVDKTTSDESDNSSSTPTQPLHQKNPRQQQQGEVLLTGKRPPKRKAGPVRFETRQKDEILQLQAQVIELKAQLVKSQSKHSLMSTSVSVSAWERAARRELAEKNKSLRENEQLQSAVTEQATFIEHMQNIFAKKPRLATMGGDAVSLDTWQEYKLAAQASLREAAIHAIADRQFTRQQNAFILAGLFERTDVLFHAGPRTLPDGSHVLEYIYHMTLPAPYGVVGNACWQVYNGERPPTMADNAERTTESVDARTVYVKYTETLASGDVNHVNVIHKHYIEPDRHVIVWRAVLEDALRPAMATGNVQNEWGWYIYVLLEILVLVKKSWLIRRRRRRRIVVAPVPEDPTQCRLALLGQVPHDVGSPVKVCPCAGEELMDNITSFVQNLSLGDASSLVLPSLDDQHADADVNFMNRGKRLELALQVSVKDAVATYRAQLATVAGAL</sequence>
<dbReference type="VEuPathDB" id="FungiDB:H257_08059"/>
<proteinExistence type="predicted"/>
<dbReference type="AlphaFoldDB" id="W4GFV7"/>
<keyword evidence="1" id="KW-0175">Coiled coil</keyword>
<dbReference type="EMBL" id="KI913130">
    <property type="protein sequence ID" value="ETV78552.1"/>
    <property type="molecule type" value="Genomic_DNA"/>
</dbReference>
<dbReference type="OrthoDB" id="77647at2759"/>
<dbReference type="GeneID" id="20810055"/>